<gene>
    <name evidence="5" type="primary">astE</name>
    <name evidence="9" type="ORF">BJI46_11985</name>
</gene>
<evidence type="ECO:0000256" key="5">
    <source>
        <dbReference type="HAMAP-Rule" id="MF_00767"/>
    </source>
</evidence>
<comment type="similarity">
    <text evidence="5">Belongs to the AspA/AstE family. Succinylglutamate desuccinylase subfamily.</text>
</comment>
<evidence type="ECO:0000256" key="6">
    <source>
        <dbReference type="NCBIfam" id="TIGR03242"/>
    </source>
</evidence>
<dbReference type="InterPro" id="IPR050178">
    <property type="entry name" value="AspA/AstE_fam"/>
</dbReference>
<evidence type="ECO:0000256" key="4">
    <source>
        <dbReference type="ARBA" id="ARBA00022833"/>
    </source>
</evidence>
<evidence type="ECO:0000256" key="2">
    <source>
        <dbReference type="ARBA" id="ARBA00022723"/>
    </source>
</evidence>
<dbReference type="PIRSF" id="PIRSF017020">
    <property type="entry name" value="AstE"/>
    <property type="match status" value="1"/>
</dbReference>
<evidence type="ECO:0000259" key="7">
    <source>
        <dbReference type="Pfam" id="PF04952"/>
    </source>
</evidence>
<comment type="caution">
    <text evidence="9">The sequence shown here is derived from an EMBL/GenBank/DDBJ whole genome shotgun (WGS) entry which is preliminary data.</text>
</comment>
<dbReference type="InterPro" id="IPR016681">
    <property type="entry name" value="SuccinylGlu_desuccinylase"/>
</dbReference>
<dbReference type="GO" id="GO:0016788">
    <property type="term" value="F:hydrolase activity, acting on ester bonds"/>
    <property type="evidence" value="ECO:0007669"/>
    <property type="project" value="UniProtKB-UniRule"/>
</dbReference>
<dbReference type="RefSeq" id="WP_070069721.1">
    <property type="nucleotide sequence ID" value="NZ_MKKK01000019.1"/>
</dbReference>
<dbReference type="NCBIfam" id="NF003706">
    <property type="entry name" value="PRK05324.1"/>
    <property type="match status" value="1"/>
</dbReference>
<comment type="function">
    <text evidence="5">Transforms N(2)-succinylglutamate into succinate and glutamate.</text>
</comment>
<organism evidence="9 10">
    <name type="scientific">Acinetobacter qingfengensis</name>
    <dbReference type="NCBI Taxonomy" id="1262585"/>
    <lineage>
        <taxon>Bacteria</taxon>
        <taxon>Pseudomonadati</taxon>
        <taxon>Pseudomonadota</taxon>
        <taxon>Gammaproteobacteria</taxon>
        <taxon>Moraxellales</taxon>
        <taxon>Moraxellaceae</taxon>
        <taxon>Acinetobacter</taxon>
    </lineage>
</organism>
<dbReference type="InterPro" id="IPR055438">
    <property type="entry name" value="AstE_AspA_cat"/>
</dbReference>
<dbReference type="GO" id="GO:0008270">
    <property type="term" value="F:zinc ion binding"/>
    <property type="evidence" value="ECO:0007669"/>
    <property type="project" value="UniProtKB-UniRule"/>
</dbReference>
<dbReference type="NCBIfam" id="TIGR03242">
    <property type="entry name" value="arg_catab_astE"/>
    <property type="match status" value="1"/>
</dbReference>
<dbReference type="GO" id="GO:0009017">
    <property type="term" value="F:succinylglutamate desuccinylase activity"/>
    <property type="evidence" value="ECO:0007669"/>
    <property type="project" value="UniProtKB-UniRule"/>
</dbReference>
<dbReference type="EC" id="3.5.1.96" evidence="5 6"/>
<keyword evidence="10" id="KW-1185">Reference proteome</keyword>
<reference evidence="9 10" key="1">
    <citation type="submission" date="2016-09" db="EMBL/GenBank/DDBJ databases">
        <authorList>
            <person name="Capua I."/>
            <person name="De Benedictis P."/>
            <person name="Joannis T."/>
            <person name="Lombin L.H."/>
            <person name="Cattoli G."/>
        </authorList>
    </citation>
    <scope>NUCLEOTIDE SEQUENCE [LARGE SCALE GENOMIC DNA]</scope>
    <source>
        <strain evidence="9 10">ANC 4671</strain>
    </source>
</reference>
<dbReference type="Proteomes" id="UP000185895">
    <property type="component" value="Unassembled WGS sequence"/>
</dbReference>
<feature type="domain" description="AstE/AspA barrel-sandwich hybrid" evidence="7">
    <location>
        <begin position="249"/>
        <end position="321"/>
    </location>
</feature>
<dbReference type="PANTHER" id="PTHR15162:SF7">
    <property type="entry name" value="SUCCINYLGLUTAMATE DESUCCINYLASE"/>
    <property type="match status" value="1"/>
</dbReference>
<dbReference type="Gene3D" id="3.40.630.10">
    <property type="entry name" value="Zn peptidases"/>
    <property type="match status" value="1"/>
</dbReference>
<dbReference type="GO" id="GO:0019544">
    <property type="term" value="P:L-arginine catabolic process to L-glutamate"/>
    <property type="evidence" value="ECO:0007669"/>
    <property type="project" value="UniProtKB-UniRule"/>
</dbReference>
<dbReference type="CDD" id="cd03855">
    <property type="entry name" value="M14_ASTE"/>
    <property type="match status" value="1"/>
</dbReference>
<keyword evidence="1 5" id="KW-0056">Arginine metabolism</keyword>
<dbReference type="STRING" id="1262585.BJI46_11985"/>
<dbReference type="PANTHER" id="PTHR15162">
    <property type="entry name" value="ASPARTOACYLASE"/>
    <property type="match status" value="1"/>
</dbReference>
<comment type="cofactor">
    <cofactor evidence="5">
        <name>Zn(2+)</name>
        <dbReference type="ChEBI" id="CHEBI:29105"/>
    </cofactor>
    <text evidence="5">Binds 1 zinc ion per subunit.</text>
</comment>
<feature type="domain" description="Succinylglutamate desuccinylase/Aspartoacylase catalytic" evidence="8">
    <location>
        <begin position="43"/>
        <end position="230"/>
    </location>
</feature>
<name>A0A1E7RAP1_9GAMM</name>
<keyword evidence="3 5" id="KW-0378">Hydrolase</keyword>
<evidence type="ECO:0000313" key="9">
    <source>
        <dbReference type="EMBL" id="OEY96440.1"/>
    </source>
</evidence>
<feature type="active site" evidence="5">
    <location>
        <position position="211"/>
    </location>
</feature>
<comment type="pathway">
    <text evidence="5">Amino-acid degradation; L-arginine degradation via AST pathway; L-glutamate and succinate from L-arginine: step 5/5.</text>
</comment>
<dbReference type="HAMAP" id="MF_00767">
    <property type="entry name" value="Arg_catab_AstE"/>
    <property type="match status" value="1"/>
</dbReference>
<dbReference type="GO" id="GO:0019545">
    <property type="term" value="P:L-arginine catabolic process to succinate"/>
    <property type="evidence" value="ECO:0007669"/>
    <property type="project" value="UniProtKB-UniRule"/>
</dbReference>
<feature type="binding site" evidence="5">
    <location>
        <position position="53"/>
    </location>
    <ligand>
        <name>Zn(2+)</name>
        <dbReference type="ChEBI" id="CHEBI:29105"/>
    </ligand>
</feature>
<evidence type="ECO:0000256" key="1">
    <source>
        <dbReference type="ARBA" id="ARBA00022503"/>
    </source>
</evidence>
<dbReference type="OrthoDB" id="5290473at2"/>
<dbReference type="AlphaFoldDB" id="A0A1E7RAP1"/>
<evidence type="ECO:0000259" key="8">
    <source>
        <dbReference type="Pfam" id="PF24827"/>
    </source>
</evidence>
<keyword evidence="4 5" id="KW-0862">Zinc</keyword>
<dbReference type="InterPro" id="IPR007036">
    <property type="entry name" value="Aste_AspA_hybrid_dom"/>
</dbReference>
<protein>
    <recommendedName>
        <fullName evidence="5 6">Succinylglutamate desuccinylase</fullName>
        <ecNumber evidence="5 6">3.5.1.96</ecNumber>
    </recommendedName>
</protein>
<comment type="catalytic activity">
    <reaction evidence="5">
        <text>N-succinyl-L-glutamate + H2O = L-glutamate + succinate</text>
        <dbReference type="Rhea" id="RHEA:15169"/>
        <dbReference type="ChEBI" id="CHEBI:15377"/>
        <dbReference type="ChEBI" id="CHEBI:29985"/>
        <dbReference type="ChEBI" id="CHEBI:30031"/>
        <dbReference type="ChEBI" id="CHEBI:58763"/>
        <dbReference type="EC" id="3.5.1.96"/>
    </reaction>
</comment>
<dbReference type="EMBL" id="MKKK01000019">
    <property type="protein sequence ID" value="OEY96440.1"/>
    <property type="molecule type" value="Genomic_DNA"/>
</dbReference>
<feature type="binding site" evidence="5">
    <location>
        <position position="56"/>
    </location>
    <ligand>
        <name>Zn(2+)</name>
        <dbReference type="ChEBI" id="CHEBI:29105"/>
    </ligand>
</feature>
<sequence length="322" mass="36838">MMNLLQLTLSNQIPLQREGTIHDFKWQWLAEGILQCMPKQNYTRSIVLSAGIHGNETAPIEILNQICLDLFQGKLKLKQRVLFILGNPLAIQNGVRYVENDLNRMFGDHYRTLRSDQETQRAELLEKLVTTFFQTDEHKSQRYHYDLHTAIRTSLLPTFALLPYQQHPYDEDLLQSLNAADLDALVYHNETGKTFTHFSSEKFQAASATLELGKAKPFGKNDLSQFSAIHRVLNGLLTQQELPTRSKDAISIFKVVKSIIKKSSDFKLNLHENAPNFSHFPAYTVIAIQDKAEDLLNHSVWILFPNKDVKIGLRAGLLLIKD</sequence>
<keyword evidence="2 5" id="KW-0479">Metal-binding</keyword>
<dbReference type="SUPFAM" id="SSF53187">
    <property type="entry name" value="Zn-dependent exopeptidases"/>
    <property type="match status" value="1"/>
</dbReference>
<proteinExistence type="inferred from homology"/>
<evidence type="ECO:0000313" key="10">
    <source>
        <dbReference type="Proteomes" id="UP000185895"/>
    </source>
</evidence>
<dbReference type="UniPathway" id="UPA00185">
    <property type="reaction ID" value="UER00283"/>
</dbReference>
<dbReference type="Pfam" id="PF24827">
    <property type="entry name" value="AstE_AspA_cat"/>
    <property type="match status" value="1"/>
</dbReference>
<accession>A0A1E7RAP1</accession>
<feature type="binding site" evidence="5">
    <location>
        <position position="148"/>
    </location>
    <ligand>
        <name>Zn(2+)</name>
        <dbReference type="ChEBI" id="CHEBI:29105"/>
    </ligand>
</feature>
<evidence type="ECO:0000256" key="3">
    <source>
        <dbReference type="ARBA" id="ARBA00022801"/>
    </source>
</evidence>
<dbReference type="Pfam" id="PF04952">
    <property type="entry name" value="AstE_AspA_hybrid"/>
    <property type="match status" value="1"/>
</dbReference>